<name>A0A1I5F3R2_9RHOB</name>
<dbReference type="Gene3D" id="1.10.238.10">
    <property type="entry name" value="EF-hand"/>
    <property type="match status" value="2"/>
</dbReference>
<dbReference type="RefSeq" id="WP_177193888.1">
    <property type="nucleotide sequence ID" value="NZ_FOVP01000018.1"/>
</dbReference>
<dbReference type="GO" id="GO:0005509">
    <property type="term" value="F:calcium ion binding"/>
    <property type="evidence" value="ECO:0007669"/>
    <property type="project" value="InterPro"/>
</dbReference>
<dbReference type="SUPFAM" id="SSF47473">
    <property type="entry name" value="EF-hand"/>
    <property type="match status" value="1"/>
</dbReference>
<evidence type="ECO:0000313" key="4">
    <source>
        <dbReference type="EMBL" id="SFO18300.1"/>
    </source>
</evidence>
<evidence type="ECO:0000259" key="3">
    <source>
        <dbReference type="PROSITE" id="PS50222"/>
    </source>
</evidence>
<dbReference type="PROSITE" id="PS00018">
    <property type="entry name" value="EF_HAND_1"/>
    <property type="match status" value="1"/>
</dbReference>
<organism evidence="4 5">
    <name type="scientific">Roseovarius lutimaris</name>
    <dbReference type="NCBI Taxonomy" id="1005928"/>
    <lineage>
        <taxon>Bacteria</taxon>
        <taxon>Pseudomonadati</taxon>
        <taxon>Pseudomonadota</taxon>
        <taxon>Alphaproteobacteria</taxon>
        <taxon>Rhodobacterales</taxon>
        <taxon>Roseobacteraceae</taxon>
        <taxon>Roseovarius</taxon>
    </lineage>
</organism>
<reference evidence="5" key="1">
    <citation type="submission" date="2016-10" db="EMBL/GenBank/DDBJ databases">
        <authorList>
            <person name="Varghese N."/>
            <person name="Submissions S."/>
        </authorList>
    </citation>
    <scope>NUCLEOTIDE SEQUENCE [LARGE SCALE GENOMIC DNA]</scope>
    <source>
        <strain evidence="5">DSM 28463</strain>
    </source>
</reference>
<dbReference type="Proteomes" id="UP000198599">
    <property type="component" value="Unassembled WGS sequence"/>
</dbReference>
<dbReference type="InterPro" id="IPR011992">
    <property type="entry name" value="EF-hand-dom_pair"/>
</dbReference>
<feature type="chain" id="PRO_5011510473" evidence="2">
    <location>
        <begin position="24"/>
        <end position="198"/>
    </location>
</feature>
<dbReference type="AlphaFoldDB" id="A0A1I5F3R2"/>
<sequence>MNTRYISAIAVAAILVGGNAAMAQGMGQGMEQGQHGHGQQPARQHASGQSGMMPMHQQMMTMHKGMMQGGMKGKAGPMGPEFRALLDTNEDGRIEPAEARAALETLLSDNDANGDGALDIAEFEILHSRMIRERMVDRFQHLDNDGDGAITAGEMAAPAKKIEKMQKRMERMQNARDMPQKGMKPGAMMQDGTRKQGD</sequence>
<gene>
    <name evidence="4" type="ORF">SAMN04487859_11845</name>
</gene>
<evidence type="ECO:0000256" key="2">
    <source>
        <dbReference type="SAM" id="SignalP"/>
    </source>
</evidence>
<dbReference type="Pfam" id="PF13202">
    <property type="entry name" value="EF-hand_5"/>
    <property type="match status" value="2"/>
</dbReference>
<dbReference type="EMBL" id="FOVP01000018">
    <property type="protein sequence ID" value="SFO18300.1"/>
    <property type="molecule type" value="Genomic_DNA"/>
</dbReference>
<feature type="region of interest" description="Disordered" evidence="1">
    <location>
        <begin position="166"/>
        <end position="198"/>
    </location>
</feature>
<protein>
    <submittedName>
        <fullName evidence="4">Ca2+-binding protein, EF-hand superfamily</fullName>
    </submittedName>
</protein>
<proteinExistence type="predicted"/>
<dbReference type="PROSITE" id="PS50222">
    <property type="entry name" value="EF_HAND_2"/>
    <property type="match status" value="1"/>
</dbReference>
<dbReference type="InterPro" id="IPR002048">
    <property type="entry name" value="EF_hand_dom"/>
</dbReference>
<dbReference type="InterPro" id="IPR018247">
    <property type="entry name" value="EF_Hand_1_Ca_BS"/>
</dbReference>
<feature type="region of interest" description="Disordered" evidence="1">
    <location>
        <begin position="26"/>
        <end position="51"/>
    </location>
</feature>
<feature type="domain" description="EF-hand" evidence="3">
    <location>
        <begin position="130"/>
        <end position="165"/>
    </location>
</feature>
<evidence type="ECO:0000256" key="1">
    <source>
        <dbReference type="SAM" id="MobiDB-lite"/>
    </source>
</evidence>
<dbReference type="STRING" id="1005928.SAMN04487859_11845"/>
<feature type="signal peptide" evidence="2">
    <location>
        <begin position="1"/>
        <end position="23"/>
    </location>
</feature>
<accession>A0A1I5F3R2</accession>
<evidence type="ECO:0000313" key="5">
    <source>
        <dbReference type="Proteomes" id="UP000198599"/>
    </source>
</evidence>
<keyword evidence="2" id="KW-0732">Signal</keyword>
<keyword evidence="5" id="KW-1185">Reference proteome</keyword>